<dbReference type="RefSeq" id="WP_213216134.1">
    <property type="nucleotide sequence ID" value="NZ_QTKU01000002.1"/>
</dbReference>
<dbReference type="SUPFAM" id="SSF103025">
    <property type="entry name" value="Folate-binding domain"/>
    <property type="match status" value="1"/>
</dbReference>
<dbReference type="EMBL" id="QTKU01000002">
    <property type="protein sequence ID" value="MBS8260634.1"/>
    <property type="molecule type" value="Genomic_DNA"/>
</dbReference>
<dbReference type="Pfam" id="PF01571">
    <property type="entry name" value="GCV_T"/>
    <property type="match status" value="1"/>
</dbReference>
<organism evidence="2 3">
    <name type="scientific">Roseibium polysiphoniae</name>
    <dbReference type="NCBI Taxonomy" id="2571221"/>
    <lineage>
        <taxon>Bacteria</taxon>
        <taxon>Pseudomonadati</taxon>
        <taxon>Pseudomonadota</taxon>
        <taxon>Alphaproteobacteria</taxon>
        <taxon>Hyphomicrobiales</taxon>
        <taxon>Stappiaceae</taxon>
        <taxon>Roseibium</taxon>
    </lineage>
</organism>
<dbReference type="InterPro" id="IPR027266">
    <property type="entry name" value="TrmE/GcvT-like"/>
</dbReference>
<proteinExistence type="predicted"/>
<feature type="domain" description="GCVT N-terminal" evidence="1">
    <location>
        <begin position="75"/>
        <end position="186"/>
    </location>
</feature>
<sequence>MLERQLSAKSALFGAAEGLFGTKDASTAGIVLTASTQSTILQVLSAPSATGVAEELRAWVGAEGAGLRPNGPGNWFVVCDAQPPRESLAALSEALEGRAEVIDQSHGRTRIKVSGPKVTQMLAKGTAIDLREDQFAPGQSAPTLFGHISAQLIRVSPENFEILVLSSFALSLWDSLIVMGREFGIQAHC</sequence>
<dbReference type="Gene3D" id="3.30.1360.120">
    <property type="entry name" value="Probable tRNA modification gtpase trme, domain 1"/>
    <property type="match status" value="1"/>
</dbReference>
<name>A0A944GSS6_9HYPH</name>
<evidence type="ECO:0000313" key="2">
    <source>
        <dbReference type="EMBL" id="MBS8260634.1"/>
    </source>
</evidence>
<dbReference type="Gene3D" id="3.30.70.1520">
    <property type="entry name" value="Heterotetrameric sarcosine oxidase"/>
    <property type="match status" value="1"/>
</dbReference>
<dbReference type="Proteomes" id="UP000705379">
    <property type="component" value="Unassembled WGS sequence"/>
</dbReference>
<protein>
    <submittedName>
        <fullName evidence="2">Sarcosine oxidase subunit gamma</fullName>
    </submittedName>
</protein>
<dbReference type="InterPro" id="IPR006222">
    <property type="entry name" value="GCVT_N"/>
</dbReference>
<evidence type="ECO:0000313" key="3">
    <source>
        <dbReference type="Proteomes" id="UP000705379"/>
    </source>
</evidence>
<evidence type="ECO:0000259" key="1">
    <source>
        <dbReference type="Pfam" id="PF01571"/>
    </source>
</evidence>
<reference evidence="2" key="1">
    <citation type="submission" date="2018-08" db="EMBL/GenBank/DDBJ databases">
        <authorList>
            <person name="Jin W."/>
            <person name="Wang H."/>
            <person name="Yang Y."/>
            <person name="Li M."/>
            <person name="Liu J."/>
        </authorList>
    </citation>
    <scope>NUCLEOTIDE SEQUENCE</scope>
    <source>
        <strain evidence="2">AESS21</strain>
    </source>
</reference>
<dbReference type="AlphaFoldDB" id="A0A944GSS6"/>
<accession>A0A944GSS6</accession>
<gene>
    <name evidence="2" type="ORF">DYI23_10425</name>
</gene>
<reference evidence="2" key="2">
    <citation type="journal article" date="2021" name="Microorganisms">
        <title>Bacterial Dimethylsulfoniopropionate Biosynthesis in the East China Sea.</title>
        <authorList>
            <person name="Liu J."/>
            <person name="Zhang Y."/>
            <person name="Liu J."/>
            <person name="Zhong H."/>
            <person name="Williams B.T."/>
            <person name="Zheng Y."/>
            <person name="Curson A.R.J."/>
            <person name="Sun C."/>
            <person name="Sun H."/>
            <person name="Song D."/>
            <person name="Wagner Mackenzie B."/>
            <person name="Bermejo Martinez A."/>
            <person name="Todd J.D."/>
            <person name="Zhang X.H."/>
        </authorList>
    </citation>
    <scope>NUCLEOTIDE SEQUENCE</scope>
    <source>
        <strain evidence="2">AESS21</strain>
    </source>
</reference>
<comment type="caution">
    <text evidence="2">The sequence shown here is derived from an EMBL/GenBank/DDBJ whole genome shotgun (WGS) entry which is preliminary data.</text>
</comment>